<feature type="domain" description="Glycosyltransferase subfamily 4-like N-terminal" evidence="2">
    <location>
        <begin position="40"/>
        <end position="185"/>
    </location>
</feature>
<dbReference type="RefSeq" id="WP_348261421.1">
    <property type="nucleotide sequence ID" value="NZ_CP121196.1"/>
</dbReference>
<evidence type="ECO:0000313" key="3">
    <source>
        <dbReference type="EMBL" id="XBH16194.1"/>
    </source>
</evidence>
<sequence length="418" mass="45407">MTKSEGATPGAQDTGSLRRPHILIGVTSHQTCLVLQVRLRALRESGFRVSLLSAPGQLLYDTAQNEQIAAYAVPMERGISPVADIIAMFRIWRLLRSLRPDIVEFSTPKAGLLGSLAARLCRIPARVYFLRGLRLETAFGLKRILLLMTERLASACANVVICNSWSLRKKALALHVAPASKLVLLGKGSSNGVDLERFCPGASFVRRHLGISTDASVIGFAGRLTHYKGLAELLEAFTVILREEPSTLLLLVGWFDAAEDALGVGLRARIEGHPNIVCTGFIADTAPYYRAMDLLVLPTLREGFPNVVLEAAATGIPVIGTLCTGSRDAIVPEVTGMLVPPGNPEAISEAVLRLLRDRDRRLAMGKAARAWVLENYESKRVLGLAVDFYQGMIERTDDAQLEAPEKSGRRTTGLPVLP</sequence>
<dbReference type="Gene3D" id="3.40.50.2000">
    <property type="entry name" value="Glycogen Phosphorylase B"/>
    <property type="match status" value="2"/>
</dbReference>
<dbReference type="InterPro" id="IPR028098">
    <property type="entry name" value="Glyco_trans_4-like_N"/>
</dbReference>
<organism evidence="3">
    <name type="scientific">Telmatobacter sp. DSM 110680</name>
    <dbReference type="NCBI Taxonomy" id="3036704"/>
    <lineage>
        <taxon>Bacteria</taxon>
        <taxon>Pseudomonadati</taxon>
        <taxon>Acidobacteriota</taxon>
        <taxon>Terriglobia</taxon>
        <taxon>Terriglobales</taxon>
        <taxon>Acidobacteriaceae</taxon>
        <taxon>Telmatobacter</taxon>
    </lineage>
</organism>
<proteinExistence type="predicted"/>
<dbReference type="EMBL" id="CP121196">
    <property type="protein sequence ID" value="XBH16194.1"/>
    <property type="molecule type" value="Genomic_DNA"/>
</dbReference>
<evidence type="ECO:0000259" key="2">
    <source>
        <dbReference type="Pfam" id="PF13579"/>
    </source>
</evidence>
<evidence type="ECO:0000256" key="1">
    <source>
        <dbReference type="SAM" id="MobiDB-lite"/>
    </source>
</evidence>
<reference evidence="3" key="1">
    <citation type="submission" date="2023-03" db="EMBL/GenBank/DDBJ databases">
        <title>Edaphobacter sp.</title>
        <authorList>
            <person name="Huber K.J."/>
            <person name="Papendorf J."/>
            <person name="Pilke C."/>
            <person name="Bunk B."/>
            <person name="Sproeer C."/>
            <person name="Pester M."/>
        </authorList>
    </citation>
    <scope>NUCLEOTIDE SEQUENCE</scope>
    <source>
        <strain evidence="3">DSM 110680</strain>
    </source>
</reference>
<dbReference type="Pfam" id="PF13579">
    <property type="entry name" value="Glyco_trans_4_4"/>
    <property type="match status" value="1"/>
</dbReference>
<dbReference type="InterPro" id="IPR050194">
    <property type="entry name" value="Glycosyltransferase_grp1"/>
</dbReference>
<dbReference type="GO" id="GO:0016758">
    <property type="term" value="F:hexosyltransferase activity"/>
    <property type="evidence" value="ECO:0007669"/>
    <property type="project" value="TreeGrafter"/>
</dbReference>
<dbReference type="CDD" id="cd03808">
    <property type="entry name" value="GT4_CapM-like"/>
    <property type="match status" value="1"/>
</dbReference>
<feature type="region of interest" description="Disordered" evidence="1">
    <location>
        <begin position="399"/>
        <end position="418"/>
    </location>
</feature>
<dbReference type="AlphaFoldDB" id="A0AAU7DFS8"/>
<dbReference type="Pfam" id="PF13692">
    <property type="entry name" value="Glyco_trans_1_4"/>
    <property type="match status" value="1"/>
</dbReference>
<gene>
    <name evidence="3" type="ORF">P8935_16650</name>
</gene>
<dbReference type="PANTHER" id="PTHR45947">
    <property type="entry name" value="SULFOQUINOVOSYL TRANSFERASE SQD2"/>
    <property type="match status" value="1"/>
</dbReference>
<name>A0AAU7DFS8_9BACT</name>
<feature type="compositionally biased region" description="Basic and acidic residues" evidence="1">
    <location>
        <begin position="399"/>
        <end position="408"/>
    </location>
</feature>
<dbReference type="PANTHER" id="PTHR45947:SF3">
    <property type="entry name" value="SULFOQUINOVOSYL TRANSFERASE SQD2"/>
    <property type="match status" value="1"/>
</dbReference>
<protein>
    <submittedName>
        <fullName evidence="3">Glycosyltransferase family 4 protein</fullName>
    </submittedName>
</protein>
<accession>A0AAU7DFS8</accession>
<dbReference type="SUPFAM" id="SSF53756">
    <property type="entry name" value="UDP-Glycosyltransferase/glycogen phosphorylase"/>
    <property type="match status" value="1"/>
</dbReference>